<evidence type="ECO:0000313" key="3">
    <source>
        <dbReference type="Proteomes" id="UP000800035"/>
    </source>
</evidence>
<keyword evidence="3" id="KW-1185">Reference proteome</keyword>
<protein>
    <submittedName>
        <fullName evidence="2">Uncharacterized protein</fullName>
    </submittedName>
</protein>
<dbReference type="EMBL" id="ML977019">
    <property type="protein sequence ID" value="KAF1951268.1"/>
    <property type="molecule type" value="Genomic_DNA"/>
</dbReference>
<feature type="region of interest" description="Disordered" evidence="1">
    <location>
        <begin position="122"/>
        <end position="180"/>
    </location>
</feature>
<dbReference type="OrthoDB" id="3771398at2759"/>
<organism evidence="2 3">
    <name type="scientific">Byssothecium circinans</name>
    <dbReference type="NCBI Taxonomy" id="147558"/>
    <lineage>
        <taxon>Eukaryota</taxon>
        <taxon>Fungi</taxon>
        <taxon>Dikarya</taxon>
        <taxon>Ascomycota</taxon>
        <taxon>Pezizomycotina</taxon>
        <taxon>Dothideomycetes</taxon>
        <taxon>Pleosporomycetidae</taxon>
        <taxon>Pleosporales</taxon>
        <taxon>Massarineae</taxon>
        <taxon>Massarinaceae</taxon>
        <taxon>Byssothecium</taxon>
    </lineage>
</organism>
<proteinExistence type="predicted"/>
<reference evidence="2" key="1">
    <citation type="journal article" date="2020" name="Stud. Mycol.">
        <title>101 Dothideomycetes genomes: a test case for predicting lifestyles and emergence of pathogens.</title>
        <authorList>
            <person name="Haridas S."/>
            <person name="Albert R."/>
            <person name="Binder M."/>
            <person name="Bloem J."/>
            <person name="Labutti K."/>
            <person name="Salamov A."/>
            <person name="Andreopoulos B."/>
            <person name="Baker S."/>
            <person name="Barry K."/>
            <person name="Bills G."/>
            <person name="Bluhm B."/>
            <person name="Cannon C."/>
            <person name="Castanera R."/>
            <person name="Culley D."/>
            <person name="Daum C."/>
            <person name="Ezra D."/>
            <person name="Gonzalez J."/>
            <person name="Henrissat B."/>
            <person name="Kuo A."/>
            <person name="Liang C."/>
            <person name="Lipzen A."/>
            <person name="Lutzoni F."/>
            <person name="Magnuson J."/>
            <person name="Mondo S."/>
            <person name="Nolan M."/>
            <person name="Ohm R."/>
            <person name="Pangilinan J."/>
            <person name="Park H.-J."/>
            <person name="Ramirez L."/>
            <person name="Alfaro M."/>
            <person name="Sun H."/>
            <person name="Tritt A."/>
            <person name="Yoshinaga Y."/>
            <person name="Zwiers L.-H."/>
            <person name="Turgeon B."/>
            <person name="Goodwin S."/>
            <person name="Spatafora J."/>
            <person name="Crous P."/>
            <person name="Grigoriev I."/>
        </authorList>
    </citation>
    <scope>NUCLEOTIDE SEQUENCE</scope>
    <source>
        <strain evidence="2">CBS 675.92</strain>
    </source>
</reference>
<dbReference type="Proteomes" id="UP000800035">
    <property type="component" value="Unassembled WGS sequence"/>
</dbReference>
<gene>
    <name evidence="2" type="ORF">CC80DRAFT_509128</name>
</gene>
<dbReference type="AlphaFoldDB" id="A0A6A5TFZ3"/>
<evidence type="ECO:0000313" key="2">
    <source>
        <dbReference type="EMBL" id="KAF1951268.1"/>
    </source>
</evidence>
<feature type="region of interest" description="Disordered" evidence="1">
    <location>
        <begin position="66"/>
        <end position="103"/>
    </location>
</feature>
<sequence>MRTVTIPGIVNEKGIETQRAEIIVPAAPLVIPDKYTVKALIARFNQSNAQLAIRTVRTRHTAFAIYGGEPSPYESDPQSATSRKRTTSKVDENNNKSKKKKQFALTGDSTVLTSFLTSVDQAGVQTSKRKRRRSTGSIPATPTRDTRSSIPYEPVREQATASYPSHPANQSSDTVDEPSASLDQLHRFQHSQTQGSLFLHASFVDSRPCVRRTRLQQSNIGSGDSVSPVLAYGKCHVTLSTPSGPRKFTLLNIVALVPNYVTSLVALSRFSGGDVHFELGRLVLYRLSHKDSTVWCNVFENGSHYALIGRQEEFTEPSGTVKYSSEPS</sequence>
<feature type="compositionally biased region" description="Polar residues" evidence="1">
    <location>
        <begin position="159"/>
        <end position="173"/>
    </location>
</feature>
<evidence type="ECO:0000256" key="1">
    <source>
        <dbReference type="SAM" id="MobiDB-lite"/>
    </source>
</evidence>
<accession>A0A6A5TFZ3</accession>
<name>A0A6A5TFZ3_9PLEO</name>